<proteinExistence type="evidence at transcript level"/>
<dbReference type="AlphaFoldDB" id="B7FG89"/>
<protein>
    <submittedName>
        <fullName evidence="1">Uncharacterized protein</fullName>
    </submittedName>
</protein>
<name>B7FG89_MEDTR</name>
<dbReference type="EMBL" id="BT051053">
    <property type="protein sequence ID" value="ACJ83719.1"/>
    <property type="molecule type" value="mRNA"/>
</dbReference>
<organism evidence="1">
    <name type="scientific">Medicago truncatula</name>
    <name type="common">Barrel medic</name>
    <name type="synonym">Medicago tribuloides</name>
    <dbReference type="NCBI Taxonomy" id="3880"/>
    <lineage>
        <taxon>Eukaryota</taxon>
        <taxon>Viridiplantae</taxon>
        <taxon>Streptophyta</taxon>
        <taxon>Embryophyta</taxon>
        <taxon>Tracheophyta</taxon>
        <taxon>Spermatophyta</taxon>
        <taxon>Magnoliopsida</taxon>
        <taxon>eudicotyledons</taxon>
        <taxon>Gunneridae</taxon>
        <taxon>Pentapetalae</taxon>
        <taxon>rosids</taxon>
        <taxon>fabids</taxon>
        <taxon>Fabales</taxon>
        <taxon>Fabaceae</taxon>
        <taxon>Papilionoideae</taxon>
        <taxon>50 kb inversion clade</taxon>
        <taxon>NPAAA clade</taxon>
        <taxon>Hologalegina</taxon>
        <taxon>IRL clade</taxon>
        <taxon>Trifolieae</taxon>
        <taxon>Medicago</taxon>
    </lineage>
</organism>
<accession>B7FG89</accession>
<reference evidence="1" key="1">
    <citation type="submission" date="2008-12" db="EMBL/GenBank/DDBJ databases">
        <title>Medicago truncatula full length cdna cloning project.</title>
        <authorList>
            <person name="Moskal W."/>
            <person name="Chan A."/>
            <person name="Cheung F."/>
            <person name="Xiao Y."/>
            <person name="Town C.D."/>
        </authorList>
    </citation>
    <scope>NUCLEOTIDE SEQUENCE</scope>
</reference>
<sequence>MGNQLVLKFLTLTSVPEMTVSQLVMVVNNHCRV</sequence>
<evidence type="ECO:0000313" key="1">
    <source>
        <dbReference type="EMBL" id="ACJ83719.1"/>
    </source>
</evidence>